<comment type="pathway">
    <text evidence="1">Aromatic compound metabolism.</text>
</comment>
<sequence>MSTATLEQAALGEAELREVTGFIYQEARLADESRYADWEALWTDDGVYWVPRAEGHDPNTHVSHIYDNRTRIATRVRQLLTGYRYSQEPASPMRRLISNVEIGRTDDGYEVGSNFMLIETVVQSTHAMRIWAGRTTHRLRRTDEGLKMAYKKVVLVNGDEAIPNLAFLI</sequence>
<dbReference type="RefSeq" id="WP_068802401.1">
    <property type="nucleotide sequence ID" value="NZ_CP014671.1"/>
</dbReference>
<dbReference type="AlphaFoldDB" id="A0A1B1YQ77"/>
<keyword evidence="4" id="KW-0223">Dioxygenase</keyword>
<evidence type="ECO:0000313" key="6">
    <source>
        <dbReference type="EMBL" id="ANX02887.1"/>
    </source>
</evidence>
<accession>A0A1B1YQ77</accession>
<evidence type="ECO:0000313" key="7">
    <source>
        <dbReference type="Proteomes" id="UP000092952"/>
    </source>
</evidence>
<dbReference type="Pfam" id="PF00866">
    <property type="entry name" value="Ring_hydroxyl_B"/>
    <property type="match status" value="1"/>
</dbReference>
<dbReference type="InterPro" id="IPR032710">
    <property type="entry name" value="NTF2-like_dom_sf"/>
</dbReference>
<evidence type="ECO:0000256" key="1">
    <source>
        <dbReference type="ARBA" id="ARBA00005211"/>
    </source>
</evidence>
<dbReference type="GO" id="GO:0051213">
    <property type="term" value="F:dioxygenase activity"/>
    <property type="evidence" value="ECO:0007669"/>
    <property type="project" value="UniProtKB-KW"/>
</dbReference>
<organism evidence="6 7">
    <name type="scientific">Immundisolibacter cernigliae</name>
    <dbReference type="NCBI Taxonomy" id="1810504"/>
    <lineage>
        <taxon>Bacteria</taxon>
        <taxon>Pseudomonadati</taxon>
        <taxon>Pseudomonadota</taxon>
        <taxon>Gammaproteobacteria</taxon>
        <taxon>Immundisolibacterales</taxon>
        <taxon>Immundisolibacteraceae</taxon>
        <taxon>Immundisolibacter</taxon>
    </lineage>
</organism>
<dbReference type="KEGG" id="gbi:PG2T_00870"/>
<evidence type="ECO:0008006" key="8">
    <source>
        <dbReference type="Google" id="ProtNLM"/>
    </source>
</evidence>
<dbReference type="EMBL" id="CP014671">
    <property type="protein sequence ID" value="ANX02887.1"/>
    <property type="molecule type" value="Genomic_DNA"/>
</dbReference>
<comment type="similarity">
    <text evidence="2">Belongs to the bacterial ring-hydroxylating dioxygenase beta subunit family.</text>
</comment>
<name>A0A1B1YQ77_9GAMM</name>
<evidence type="ECO:0000256" key="4">
    <source>
        <dbReference type="ARBA" id="ARBA00022964"/>
    </source>
</evidence>
<dbReference type="InterPro" id="IPR000391">
    <property type="entry name" value="Rng_hydr_dOase-bsu"/>
</dbReference>
<dbReference type="Proteomes" id="UP000092952">
    <property type="component" value="Chromosome"/>
</dbReference>
<dbReference type="GO" id="GO:0019380">
    <property type="term" value="P:3-phenylpropionate catabolic process"/>
    <property type="evidence" value="ECO:0007669"/>
    <property type="project" value="TreeGrafter"/>
</dbReference>
<reference evidence="7" key="1">
    <citation type="submission" date="2016-03" db="EMBL/GenBank/DDBJ databases">
        <title>Complete genome sequence of Solimmundus cernigliae, representing a novel lineage of polycyclic aromatic hydrocarbon degraders within the Gammaproteobacteria.</title>
        <authorList>
            <person name="Singleton D.R."/>
            <person name="Dickey A.N."/>
            <person name="Scholl E.H."/>
            <person name="Wright F.A."/>
            <person name="Aitken M.D."/>
        </authorList>
    </citation>
    <scope>NUCLEOTIDE SEQUENCE [LARGE SCALE GENOMIC DNA]</scope>
    <source>
        <strain evidence="7">TR3.2</strain>
    </source>
</reference>
<dbReference type="SUPFAM" id="SSF54427">
    <property type="entry name" value="NTF2-like"/>
    <property type="match status" value="1"/>
</dbReference>
<proteinExistence type="inferred from homology"/>
<dbReference type="PANTHER" id="PTHR41534">
    <property type="entry name" value="BLR3401 PROTEIN"/>
    <property type="match status" value="1"/>
</dbReference>
<dbReference type="OrthoDB" id="7062869at2"/>
<gene>
    <name evidence="6" type="ORF">PG2T_00870</name>
</gene>
<protein>
    <recommendedName>
        <fullName evidence="8">Ring-hydroxylating dioxygenase subunit beta</fullName>
    </recommendedName>
</protein>
<evidence type="ECO:0000256" key="3">
    <source>
        <dbReference type="ARBA" id="ARBA00022797"/>
    </source>
</evidence>
<dbReference type="Gene3D" id="3.10.450.50">
    <property type="match status" value="1"/>
</dbReference>
<keyword evidence="7" id="KW-1185">Reference proteome</keyword>
<dbReference type="PANTHER" id="PTHR41534:SF2">
    <property type="entry name" value="3-PHENYLPROPIONATE_CINNAMIC ACID DIOXYGENASE SUBUNIT BETA"/>
    <property type="match status" value="1"/>
</dbReference>
<keyword evidence="5" id="KW-0560">Oxidoreductase</keyword>
<keyword evidence="3" id="KW-0058">Aromatic hydrocarbons catabolism</keyword>
<dbReference type="STRING" id="1810504.PG2T_00870"/>
<dbReference type="CDD" id="cd00667">
    <property type="entry name" value="ring_hydroxylating_dioxygenases_beta"/>
    <property type="match status" value="1"/>
</dbReference>
<evidence type="ECO:0000256" key="5">
    <source>
        <dbReference type="ARBA" id="ARBA00023002"/>
    </source>
</evidence>
<evidence type="ECO:0000256" key="2">
    <source>
        <dbReference type="ARBA" id="ARBA00009570"/>
    </source>
</evidence>
<dbReference type="InParanoid" id="A0A1B1YQ77"/>